<sequence length="122" mass="14000">MGNIPKVVSEQSNPKIPSQQVNPKTYQVNNKKIRRRVIAALAFILPVIFGVQYSLNKQQDSIKEKQIMMGKAKQELSSLKKDGQHIEKDFKMLTGSEEDILKFARKLYQFSDPNETIFVTTE</sequence>
<keyword evidence="1" id="KW-0175">Coiled coil</keyword>
<feature type="coiled-coil region" evidence="1">
    <location>
        <begin position="55"/>
        <end position="82"/>
    </location>
</feature>
<evidence type="ECO:0000313" key="5">
    <source>
        <dbReference type="Proteomes" id="UP000194131"/>
    </source>
</evidence>
<dbReference type="InterPro" id="IPR007060">
    <property type="entry name" value="FtsL/DivIC"/>
</dbReference>
<dbReference type="AlphaFoldDB" id="A0AAP8BCE2"/>
<dbReference type="RefSeq" id="WP_002187943.1">
    <property type="nucleotide sequence ID" value="NZ_JARLYK010000047.1"/>
</dbReference>
<feature type="region of interest" description="Disordered" evidence="2">
    <location>
        <begin position="1"/>
        <end position="23"/>
    </location>
</feature>
<accession>A0AAP8BCE2</accession>
<dbReference type="InterPro" id="IPR039076">
    <property type="entry name" value="DivIC"/>
</dbReference>
<dbReference type="PANTHER" id="PTHR40027:SF1">
    <property type="entry name" value="CELL DIVISION PROTEIN DIVIC"/>
    <property type="match status" value="1"/>
</dbReference>
<evidence type="ECO:0000256" key="3">
    <source>
        <dbReference type="SAM" id="Phobius"/>
    </source>
</evidence>
<name>A0AAP8BCE2_BACMY</name>
<evidence type="ECO:0000256" key="2">
    <source>
        <dbReference type="SAM" id="MobiDB-lite"/>
    </source>
</evidence>
<proteinExistence type="predicted"/>
<dbReference type="Proteomes" id="UP000194131">
    <property type="component" value="Unassembled WGS sequence"/>
</dbReference>
<gene>
    <name evidence="4" type="ORF">S3E15_03061</name>
</gene>
<dbReference type="Pfam" id="PF04977">
    <property type="entry name" value="DivIC"/>
    <property type="match status" value="1"/>
</dbReference>
<evidence type="ECO:0000313" key="4">
    <source>
        <dbReference type="EMBL" id="OSX89615.1"/>
    </source>
</evidence>
<evidence type="ECO:0008006" key="6">
    <source>
        <dbReference type="Google" id="ProtNLM"/>
    </source>
</evidence>
<feature type="compositionally biased region" description="Polar residues" evidence="2">
    <location>
        <begin position="9"/>
        <end position="23"/>
    </location>
</feature>
<keyword evidence="3" id="KW-0472">Membrane</keyword>
<comment type="caution">
    <text evidence="4">The sequence shown here is derived from an EMBL/GenBank/DDBJ whole genome shotgun (WGS) entry which is preliminary data.</text>
</comment>
<evidence type="ECO:0000256" key="1">
    <source>
        <dbReference type="SAM" id="Coils"/>
    </source>
</evidence>
<dbReference type="EMBL" id="MRWU01000029">
    <property type="protein sequence ID" value="OSX89615.1"/>
    <property type="molecule type" value="Genomic_DNA"/>
</dbReference>
<protein>
    <recommendedName>
        <fullName evidence="6">Cell division protein DivIVC</fullName>
    </recommendedName>
</protein>
<keyword evidence="3" id="KW-0812">Transmembrane</keyword>
<dbReference type="PANTHER" id="PTHR40027">
    <property type="entry name" value="CELL DIVISION PROTEIN DIVIC"/>
    <property type="match status" value="1"/>
</dbReference>
<keyword evidence="3" id="KW-1133">Transmembrane helix</keyword>
<organism evidence="4 5">
    <name type="scientific">Bacillus mycoides</name>
    <dbReference type="NCBI Taxonomy" id="1405"/>
    <lineage>
        <taxon>Bacteria</taxon>
        <taxon>Bacillati</taxon>
        <taxon>Bacillota</taxon>
        <taxon>Bacilli</taxon>
        <taxon>Bacillales</taxon>
        <taxon>Bacillaceae</taxon>
        <taxon>Bacillus</taxon>
        <taxon>Bacillus cereus group</taxon>
    </lineage>
</organism>
<reference evidence="4 5" key="1">
    <citation type="submission" date="2016-12" db="EMBL/GenBank/DDBJ databases">
        <title>Genome Sequences of Twelve Sporeforming Bacillus Species Isolated from Foods.</title>
        <authorList>
            <person name="De Jong A."/>
            <person name="Holsappel S."/>
            <person name="Kuipers O.P."/>
        </authorList>
    </citation>
    <scope>NUCLEOTIDE SEQUENCE [LARGE SCALE GENOMIC DNA]</scope>
    <source>
        <strain evidence="4 5">S3E15</strain>
    </source>
</reference>
<feature type="transmembrane region" description="Helical" evidence="3">
    <location>
        <begin position="37"/>
        <end position="55"/>
    </location>
</feature>
<dbReference type="GO" id="GO:0051301">
    <property type="term" value="P:cell division"/>
    <property type="evidence" value="ECO:0007669"/>
    <property type="project" value="InterPro"/>
</dbReference>